<reference evidence="2" key="1">
    <citation type="submission" date="2021-11" db="EMBL/GenBank/DDBJ databases">
        <authorList>
            <consortium name="Genoscope - CEA"/>
            <person name="William W."/>
        </authorList>
    </citation>
    <scope>NUCLEOTIDE SEQUENCE</scope>
</reference>
<dbReference type="EMBL" id="CAKKNE010000002">
    <property type="protein sequence ID" value="CAH0368305.1"/>
    <property type="molecule type" value="Genomic_DNA"/>
</dbReference>
<dbReference type="Proteomes" id="UP000789595">
    <property type="component" value="Unassembled WGS sequence"/>
</dbReference>
<evidence type="ECO:0000313" key="2">
    <source>
        <dbReference type="EMBL" id="CAH0368305.1"/>
    </source>
</evidence>
<proteinExistence type="predicted"/>
<feature type="signal peptide" evidence="1">
    <location>
        <begin position="1"/>
        <end position="20"/>
    </location>
</feature>
<gene>
    <name evidence="2" type="ORF">PECAL_2P13660</name>
</gene>
<protein>
    <submittedName>
        <fullName evidence="2">Uncharacterized protein</fullName>
    </submittedName>
</protein>
<sequence length="140" mass="15582">MRRSLYAAAALLQGANALLATPPRRRQTRLQNLNDHIDVLQGQFEASPVDGLPDWVQTTLEQQGLNVLTFDEGNASLLFANILVIALASYVGKQTGNADTMEIADGMRRERRRRGRMDVEKALPGEDDVRGWFADDQDES</sequence>
<feature type="chain" id="PRO_5035147363" evidence="1">
    <location>
        <begin position="21"/>
        <end position="140"/>
    </location>
</feature>
<keyword evidence="3" id="KW-1185">Reference proteome</keyword>
<evidence type="ECO:0000256" key="1">
    <source>
        <dbReference type="SAM" id="SignalP"/>
    </source>
</evidence>
<dbReference type="AlphaFoldDB" id="A0A8J2WW97"/>
<accession>A0A8J2WW97</accession>
<evidence type="ECO:0000313" key="3">
    <source>
        <dbReference type="Proteomes" id="UP000789595"/>
    </source>
</evidence>
<comment type="caution">
    <text evidence="2">The sequence shown here is derived from an EMBL/GenBank/DDBJ whole genome shotgun (WGS) entry which is preliminary data.</text>
</comment>
<keyword evidence="1" id="KW-0732">Signal</keyword>
<organism evidence="2 3">
    <name type="scientific">Pelagomonas calceolata</name>
    <dbReference type="NCBI Taxonomy" id="35677"/>
    <lineage>
        <taxon>Eukaryota</taxon>
        <taxon>Sar</taxon>
        <taxon>Stramenopiles</taxon>
        <taxon>Ochrophyta</taxon>
        <taxon>Pelagophyceae</taxon>
        <taxon>Pelagomonadales</taxon>
        <taxon>Pelagomonadaceae</taxon>
        <taxon>Pelagomonas</taxon>
    </lineage>
</organism>
<name>A0A8J2WW97_9STRA</name>